<dbReference type="RefSeq" id="WP_168036110.1">
    <property type="nucleotide sequence ID" value="NZ_JAATJH010000001.1"/>
</dbReference>
<dbReference type="EMBL" id="JAATJH010000001">
    <property type="protein sequence ID" value="NJC25356.1"/>
    <property type="molecule type" value="Genomic_DNA"/>
</dbReference>
<evidence type="ECO:0000256" key="1">
    <source>
        <dbReference type="ARBA" id="ARBA00022801"/>
    </source>
</evidence>
<feature type="domain" description="PDZ" evidence="2">
    <location>
        <begin position="342"/>
        <end position="398"/>
    </location>
</feature>
<reference evidence="4 5" key="1">
    <citation type="submission" date="2020-03" db="EMBL/GenBank/DDBJ databases">
        <title>Genomic Encyclopedia of Type Strains, Phase IV (KMG-IV): sequencing the most valuable type-strain genomes for metagenomic binning, comparative biology and taxonomic classification.</title>
        <authorList>
            <person name="Goeker M."/>
        </authorList>
    </citation>
    <scope>NUCLEOTIDE SEQUENCE [LARGE SCALE GENOMIC DNA]</scope>
    <source>
        <strain evidence="4 5">DSM 105096</strain>
    </source>
</reference>
<dbReference type="SUPFAM" id="SSF50630">
    <property type="entry name" value="Acid proteases"/>
    <property type="match status" value="2"/>
</dbReference>
<name>A0ABX0X8P2_9BACT</name>
<dbReference type="InterPro" id="IPR001478">
    <property type="entry name" value="PDZ"/>
</dbReference>
<keyword evidence="1" id="KW-0378">Hydrolase</keyword>
<dbReference type="Gene3D" id="2.40.70.10">
    <property type="entry name" value="Acid Proteases"/>
    <property type="match status" value="2"/>
</dbReference>
<protein>
    <recommendedName>
        <fullName evidence="6">PDZ domain-containing protein</fullName>
    </recommendedName>
</protein>
<keyword evidence="5" id="KW-1185">Reference proteome</keyword>
<dbReference type="SUPFAM" id="SSF50156">
    <property type="entry name" value="PDZ domain-like"/>
    <property type="match status" value="1"/>
</dbReference>
<dbReference type="InterPro" id="IPR001995">
    <property type="entry name" value="Peptidase_A2_cat"/>
</dbReference>
<feature type="domain" description="Peptidase A2" evidence="3">
    <location>
        <begin position="72"/>
        <end position="85"/>
    </location>
</feature>
<evidence type="ECO:0000259" key="2">
    <source>
        <dbReference type="PROSITE" id="PS50106"/>
    </source>
</evidence>
<comment type="caution">
    <text evidence="4">The sequence shown here is derived from an EMBL/GenBank/DDBJ whole genome shotgun (WGS) entry which is preliminary data.</text>
</comment>
<dbReference type="InterPro" id="IPR021109">
    <property type="entry name" value="Peptidase_aspartic_dom_sf"/>
</dbReference>
<evidence type="ECO:0000259" key="3">
    <source>
        <dbReference type="PROSITE" id="PS50175"/>
    </source>
</evidence>
<evidence type="ECO:0000313" key="5">
    <source>
        <dbReference type="Proteomes" id="UP000770785"/>
    </source>
</evidence>
<evidence type="ECO:0008006" key="6">
    <source>
        <dbReference type="Google" id="ProtNLM"/>
    </source>
</evidence>
<dbReference type="InterPro" id="IPR041489">
    <property type="entry name" value="PDZ_6"/>
</dbReference>
<dbReference type="Pfam" id="PF17820">
    <property type="entry name" value="PDZ_6"/>
    <property type="match status" value="1"/>
</dbReference>
<gene>
    <name evidence="4" type="ORF">GGR27_000837</name>
</gene>
<dbReference type="PROSITE" id="PS50106">
    <property type="entry name" value="PDZ"/>
    <property type="match status" value="1"/>
</dbReference>
<dbReference type="InterPro" id="IPR036034">
    <property type="entry name" value="PDZ_sf"/>
</dbReference>
<dbReference type="Pfam" id="PF13650">
    <property type="entry name" value="Asp_protease_2"/>
    <property type="match status" value="1"/>
</dbReference>
<proteinExistence type="predicted"/>
<organism evidence="4 5">
    <name type="scientific">Neolewinella antarctica</name>
    <dbReference type="NCBI Taxonomy" id="442734"/>
    <lineage>
        <taxon>Bacteria</taxon>
        <taxon>Pseudomonadati</taxon>
        <taxon>Bacteroidota</taxon>
        <taxon>Saprospiria</taxon>
        <taxon>Saprospirales</taxon>
        <taxon>Lewinellaceae</taxon>
        <taxon>Neolewinella</taxon>
    </lineage>
</organism>
<dbReference type="Proteomes" id="UP000770785">
    <property type="component" value="Unassembled WGS sequence"/>
</dbReference>
<dbReference type="SMART" id="SM00228">
    <property type="entry name" value="PDZ"/>
    <property type="match status" value="1"/>
</dbReference>
<accession>A0ABX0X8P2</accession>
<dbReference type="Gene3D" id="2.30.42.10">
    <property type="match status" value="1"/>
</dbReference>
<feature type="domain" description="Peptidase A2" evidence="3">
    <location>
        <begin position="219"/>
        <end position="296"/>
    </location>
</feature>
<evidence type="ECO:0000313" key="4">
    <source>
        <dbReference type="EMBL" id="NJC25356.1"/>
    </source>
</evidence>
<dbReference type="PROSITE" id="PS50175">
    <property type="entry name" value="ASP_PROT_RETROV"/>
    <property type="match status" value="2"/>
</dbReference>
<sequence>MQHSTSDVLARAESLCKIWLLVGVFWALAQVPGNGQASDISNLGKRDKIIIPFTFENNFIVVRVTLNGRYSLRFVVDTGAENTILLDKRISDELDVDYRRKFTITGADQERDLIAYLATGIDLQLDDALLARSRAILVLEEDYANLDQVVGSPIHGILGVDFWSRFVMEINYRTREIRLKRATEFKPGPKYREVPSVFHRHRAYIQVPIAFSEPTASTRKLLLDTGAGITMLLHTYGDTIREQDLPVPTLPGYIANGIGGNVNGNVGRARQITLGGKTLADVITYFQPLDTLGKNYLHGRRGIIGNKVLSRYRIAIDFVRSKVYFRPDGRAMRQRFRFDRSGLSIVAGGRRLNQFYVARVVADSPAAVAGLCIGDRIASVNGTSCTFLSLGAIIERLRGKIGRRVRMKYVRDNQYIRTEFTLQELI</sequence>